<keyword evidence="3" id="KW-1185">Reference proteome</keyword>
<sequence length="40" mass="4546">MRSYIVRQGRIPLSGTQSSDLSHLHRRTRQGDDAPRKDGP</sequence>
<feature type="region of interest" description="Disordered" evidence="1">
    <location>
        <begin position="1"/>
        <end position="40"/>
    </location>
</feature>
<dbReference type="AlphaFoldDB" id="A0A6I8M3F3"/>
<accession>A0A6I8M3F3</accession>
<feature type="compositionally biased region" description="Basic and acidic residues" evidence="1">
    <location>
        <begin position="29"/>
        <end position="40"/>
    </location>
</feature>
<dbReference type="Proteomes" id="UP000399805">
    <property type="component" value="Unassembled WGS sequence"/>
</dbReference>
<evidence type="ECO:0000313" key="3">
    <source>
        <dbReference type="Proteomes" id="UP000399805"/>
    </source>
</evidence>
<dbReference type="EMBL" id="CABVGP010000003">
    <property type="protein sequence ID" value="VVJ22581.1"/>
    <property type="molecule type" value="Genomic_DNA"/>
</dbReference>
<gene>
    <name evidence="2" type="ORF">AA23TX_07498</name>
</gene>
<protein>
    <submittedName>
        <fullName evidence="2">Uncharacterized protein</fullName>
    </submittedName>
</protein>
<evidence type="ECO:0000256" key="1">
    <source>
        <dbReference type="SAM" id="MobiDB-lite"/>
    </source>
</evidence>
<proteinExistence type="predicted"/>
<organism evidence="2 3">
    <name type="scientific">Amycolatopsis camponoti</name>
    <dbReference type="NCBI Taxonomy" id="2606593"/>
    <lineage>
        <taxon>Bacteria</taxon>
        <taxon>Bacillati</taxon>
        <taxon>Actinomycetota</taxon>
        <taxon>Actinomycetes</taxon>
        <taxon>Pseudonocardiales</taxon>
        <taxon>Pseudonocardiaceae</taxon>
        <taxon>Amycolatopsis</taxon>
    </lineage>
</organism>
<name>A0A6I8M3F3_9PSEU</name>
<evidence type="ECO:0000313" key="2">
    <source>
        <dbReference type="EMBL" id="VVJ22581.1"/>
    </source>
</evidence>
<reference evidence="2 3" key="1">
    <citation type="submission" date="2019-09" db="EMBL/GenBank/DDBJ databases">
        <authorList>
            <person name="Leyn A S."/>
        </authorList>
    </citation>
    <scope>NUCLEOTIDE SEQUENCE [LARGE SCALE GENOMIC DNA]</scope>
    <source>
        <strain evidence="2">AA231_1</strain>
    </source>
</reference>